<reference evidence="9" key="1">
    <citation type="journal article" date="2019" name="Int. J. Syst. Evol. Microbiol.">
        <title>The Global Catalogue of Microorganisms (GCM) 10K type strain sequencing project: providing services to taxonomists for standard genome sequencing and annotation.</title>
        <authorList>
            <consortium name="The Broad Institute Genomics Platform"/>
            <consortium name="The Broad Institute Genome Sequencing Center for Infectious Disease"/>
            <person name="Wu L."/>
            <person name="Ma J."/>
        </authorList>
    </citation>
    <scope>NUCLEOTIDE SEQUENCE [LARGE SCALE GENOMIC DNA]</scope>
    <source>
        <strain evidence="9">PCU 266</strain>
    </source>
</reference>
<evidence type="ECO:0000256" key="1">
    <source>
        <dbReference type="ARBA" id="ARBA00004651"/>
    </source>
</evidence>
<dbReference type="CDD" id="cd17324">
    <property type="entry name" value="MFS_NepI_like"/>
    <property type="match status" value="1"/>
</dbReference>
<keyword evidence="4 6" id="KW-1133">Transmembrane helix</keyword>
<dbReference type="Gene3D" id="1.20.1250.20">
    <property type="entry name" value="MFS general substrate transporter like domains"/>
    <property type="match status" value="1"/>
</dbReference>
<feature type="transmembrane region" description="Helical" evidence="6">
    <location>
        <begin position="295"/>
        <end position="311"/>
    </location>
</feature>
<evidence type="ECO:0000256" key="4">
    <source>
        <dbReference type="ARBA" id="ARBA00022989"/>
    </source>
</evidence>
<evidence type="ECO:0000259" key="7">
    <source>
        <dbReference type="PROSITE" id="PS50850"/>
    </source>
</evidence>
<accession>A0ABW0ANV8</accession>
<feature type="transmembrane region" description="Helical" evidence="6">
    <location>
        <begin position="69"/>
        <end position="85"/>
    </location>
</feature>
<feature type="transmembrane region" description="Helical" evidence="6">
    <location>
        <begin position="198"/>
        <end position="220"/>
    </location>
</feature>
<evidence type="ECO:0000256" key="5">
    <source>
        <dbReference type="ARBA" id="ARBA00023136"/>
    </source>
</evidence>
<evidence type="ECO:0000256" key="3">
    <source>
        <dbReference type="ARBA" id="ARBA00022692"/>
    </source>
</evidence>
<dbReference type="PANTHER" id="PTHR43124">
    <property type="entry name" value="PURINE EFFLUX PUMP PBUE"/>
    <property type="match status" value="1"/>
</dbReference>
<feature type="transmembrane region" description="Helical" evidence="6">
    <location>
        <begin position="125"/>
        <end position="146"/>
    </location>
</feature>
<dbReference type="Pfam" id="PF07690">
    <property type="entry name" value="MFS_1"/>
    <property type="match status" value="1"/>
</dbReference>
<dbReference type="PANTHER" id="PTHR43124:SF10">
    <property type="entry name" value="PURINE EFFLUX PUMP PBUE"/>
    <property type="match status" value="1"/>
</dbReference>
<keyword evidence="2" id="KW-1003">Cell membrane</keyword>
<evidence type="ECO:0000313" key="9">
    <source>
        <dbReference type="Proteomes" id="UP001596160"/>
    </source>
</evidence>
<feature type="transmembrane region" description="Helical" evidence="6">
    <location>
        <begin position="270"/>
        <end position="289"/>
    </location>
</feature>
<dbReference type="InterPro" id="IPR050189">
    <property type="entry name" value="MFS_Efflux_Transporters"/>
</dbReference>
<protein>
    <submittedName>
        <fullName evidence="8">MFS transporter</fullName>
    </submittedName>
</protein>
<dbReference type="PROSITE" id="PS50850">
    <property type="entry name" value="MFS"/>
    <property type="match status" value="1"/>
</dbReference>
<feature type="transmembrane region" description="Helical" evidence="6">
    <location>
        <begin position="39"/>
        <end position="62"/>
    </location>
</feature>
<sequence>MPAWLLALLVAAFVLYTDDYVIAGVLPEIARDLDVSEAHAGQLVTAFSLTVALAAPIAAVTLARVPRRLLFTVSFTVFIAANLAAATTTGFALLVALRIAAALAAAASTPAVFSYAAERAPEGRIGAYVAVVALGVTGSIAAGVPLGTWVGGHYGWRATFLSMAVAGAAALVLLLLTLPREHDRAGETPGLAEQLRTLAAAPISLGLLANCALMTGSMMMLTYTVPFLTEVSEASVNQRALSFSLSGFAGVVCVWAGGKATDRWGPDRTLVAGISVFTGLMAVLGLLWFVRPVPFSVLVVVGTVWGGAAFWNSPALQARLHLLAGPSATQALALNTSSTYLGVSLGGALGGLTLSGAGAGLLPVVAGLLGLGALALLALAISASKRSPNGETAMAEHSP</sequence>
<feature type="transmembrane region" description="Helical" evidence="6">
    <location>
        <begin position="91"/>
        <end position="113"/>
    </location>
</feature>
<comment type="subcellular location">
    <subcellularLocation>
        <location evidence="1">Cell membrane</location>
        <topology evidence="1">Multi-pass membrane protein</topology>
    </subcellularLocation>
</comment>
<feature type="transmembrane region" description="Helical" evidence="6">
    <location>
        <begin position="332"/>
        <end position="354"/>
    </location>
</feature>
<dbReference type="SUPFAM" id="SSF103473">
    <property type="entry name" value="MFS general substrate transporter"/>
    <property type="match status" value="1"/>
</dbReference>
<evidence type="ECO:0000256" key="2">
    <source>
        <dbReference type="ARBA" id="ARBA00022475"/>
    </source>
</evidence>
<evidence type="ECO:0000313" key="8">
    <source>
        <dbReference type="EMBL" id="MFC5153710.1"/>
    </source>
</evidence>
<feature type="transmembrane region" description="Helical" evidence="6">
    <location>
        <begin position="158"/>
        <end position="178"/>
    </location>
</feature>
<comment type="caution">
    <text evidence="8">The sequence shown here is derived from an EMBL/GenBank/DDBJ whole genome shotgun (WGS) entry which is preliminary data.</text>
</comment>
<dbReference type="InterPro" id="IPR020846">
    <property type="entry name" value="MFS_dom"/>
</dbReference>
<dbReference type="RefSeq" id="WP_344471987.1">
    <property type="nucleotide sequence ID" value="NZ_BAAASB010000001.1"/>
</dbReference>
<feature type="transmembrane region" description="Helical" evidence="6">
    <location>
        <begin position="240"/>
        <end position="258"/>
    </location>
</feature>
<dbReference type="InterPro" id="IPR011701">
    <property type="entry name" value="MFS"/>
</dbReference>
<organism evidence="8 9">
    <name type="scientific">Streptomyces amakusaensis</name>
    <dbReference type="NCBI Taxonomy" id="67271"/>
    <lineage>
        <taxon>Bacteria</taxon>
        <taxon>Bacillati</taxon>
        <taxon>Actinomycetota</taxon>
        <taxon>Actinomycetes</taxon>
        <taxon>Kitasatosporales</taxon>
        <taxon>Streptomycetaceae</taxon>
        <taxon>Streptomyces</taxon>
    </lineage>
</organism>
<keyword evidence="9" id="KW-1185">Reference proteome</keyword>
<keyword evidence="3 6" id="KW-0812">Transmembrane</keyword>
<dbReference type="EMBL" id="JBHSKP010000011">
    <property type="protein sequence ID" value="MFC5153710.1"/>
    <property type="molecule type" value="Genomic_DNA"/>
</dbReference>
<evidence type="ECO:0000256" key="6">
    <source>
        <dbReference type="SAM" id="Phobius"/>
    </source>
</evidence>
<feature type="domain" description="Major facilitator superfamily (MFS) profile" evidence="7">
    <location>
        <begin position="4"/>
        <end position="384"/>
    </location>
</feature>
<keyword evidence="5 6" id="KW-0472">Membrane</keyword>
<dbReference type="InterPro" id="IPR036259">
    <property type="entry name" value="MFS_trans_sf"/>
</dbReference>
<name>A0ABW0ANV8_9ACTN</name>
<proteinExistence type="predicted"/>
<dbReference type="Proteomes" id="UP001596160">
    <property type="component" value="Unassembled WGS sequence"/>
</dbReference>
<gene>
    <name evidence="8" type="ORF">ACFPRH_18410</name>
</gene>
<feature type="transmembrane region" description="Helical" evidence="6">
    <location>
        <begin position="360"/>
        <end position="381"/>
    </location>
</feature>